<evidence type="ECO:0000313" key="3">
    <source>
        <dbReference type="Proteomes" id="UP000054279"/>
    </source>
</evidence>
<evidence type="ECO:0000313" key="2">
    <source>
        <dbReference type="EMBL" id="KIJ45836.1"/>
    </source>
</evidence>
<gene>
    <name evidence="2" type="ORF">M422DRAFT_778625</name>
</gene>
<proteinExistence type="predicted"/>
<feature type="compositionally biased region" description="Basic and acidic residues" evidence="1">
    <location>
        <begin position="20"/>
        <end position="33"/>
    </location>
</feature>
<dbReference type="InterPro" id="IPR037129">
    <property type="entry name" value="XPA_sf"/>
</dbReference>
<reference evidence="2 3" key="1">
    <citation type="submission" date="2014-06" db="EMBL/GenBank/DDBJ databases">
        <title>Evolutionary Origins and Diversification of the Mycorrhizal Mutualists.</title>
        <authorList>
            <consortium name="DOE Joint Genome Institute"/>
            <consortium name="Mycorrhizal Genomics Consortium"/>
            <person name="Kohler A."/>
            <person name="Kuo A."/>
            <person name="Nagy L.G."/>
            <person name="Floudas D."/>
            <person name="Copeland A."/>
            <person name="Barry K.W."/>
            <person name="Cichocki N."/>
            <person name="Veneault-Fourrey C."/>
            <person name="LaButti K."/>
            <person name="Lindquist E.A."/>
            <person name="Lipzen A."/>
            <person name="Lundell T."/>
            <person name="Morin E."/>
            <person name="Murat C."/>
            <person name="Riley R."/>
            <person name="Ohm R."/>
            <person name="Sun H."/>
            <person name="Tunlid A."/>
            <person name="Henrissat B."/>
            <person name="Grigoriev I.V."/>
            <person name="Hibbett D.S."/>
            <person name="Martin F."/>
        </authorList>
    </citation>
    <scope>NUCLEOTIDE SEQUENCE [LARGE SCALE GENOMIC DNA]</scope>
    <source>
        <strain evidence="2 3">SS14</strain>
    </source>
</reference>
<dbReference type="AlphaFoldDB" id="A0A0C9W3P4"/>
<protein>
    <submittedName>
        <fullName evidence="2">Uncharacterized protein</fullName>
    </submittedName>
</protein>
<dbReference type="OrthoDB" id="3058642at2759"/>
<dbReference type="EMBL" id="KN837110">
    <property type="protein sequence ID" value="KIJ45836.1"/>
    <property type="molecule type" value="Genomic_DNA"/>
</dbReference>
<evidence type="ECO:0000256" key="1">
    <source>
        <dbReference type="SAM" id="MobiDB-lite"/>
    </source>
</evidence>
<dbReference type="CDD" id="cd21075">
    <property type="entry name" value="DBD_XPA-like"/>
    <property type="match status" value="1"/>
</dbReference>
<accession>A0A0C9W3P4</accession>
<keyword evidence="3" id="KW-1185">Reference proteome</keyword>
<organism evidence="2 3">
    <name type="scientific">Sphaerobolus stellatus (strain SS14)</name>
    <dbReference type="NCBI Taxonomy" id="990650"/>
    <lineage>
        <taxon>Eukaryota</taxon>
        <taxon>Fungi</taxon>
        <taxon>Dikarya</taxon>
        <taxon>Basidiomycota</taxon>
        <taxon>Agaricomycotina</taxon>
        <taxon>Agaricomycetes</taxon>
        <taxon>Phallomycetidae</taxon>
        <taxon>Geastrales</taxon>
        <taxon>Sphaerobolaceae</taxon>
        <taxon>Sphaerobolus</taxon>
    </lineage>
</organism>
<dbReference type="Proteomes" id="UP000054279">
    <property type="component" value="Unassembled WGS sequence"/>
</dbReference>
<sequence>MSTRKITDYFKFTKRKLTVDENKGGPSQKSHDRLAKKRKKGEAKPIQAVDETLWTASRVHKASTIVKTQARKQYRVTAKDLEGLESTPYRTVVHIDGKDVATDCSLYVEHEVELLAWRKRGGPEKFEALLRKLFIANRKRNESRKSAGKAPTPFVLPYAYSPEYRPIPGYKPPVPARPSPDKYVHTSVILLNCKDDLYGDDRGWLWLLCNRIVDDAKAGCSYRSREPLLEAAVAQLKPYPRRYDPPAHPPVAFVQLSNALDLAPKGKPTTYPMVMSEKKPRYWSDALIDGIINALIRIMEVYGYRGWRIARWMVYDKYSSTFRGIRIHSYNPDIWEDQAKFWLQDRFDEDPRFFFSQEPTESWMEYKDALAKLIIKEGEPEDEDEDIIVIDED</sequence>
<name>A0A0C9W3P4_SPHS4</name>
<dbReference type="HOGENOM" id="CLU_748157_0_0_1"/>
<dbReference type="Gene3D" id="3.90.530.10">
    <property type="entry name" value="XPA C-terminal domain"/>
    <property type="match status" value="1"/>
</dbReference>
<feature type="region of interest" description="Disordered" evidence="1">
    <location>
        <begin position="20"/>
        <end position="44"/>
    </location>
</feature>